<evidence type="ECO:0000313" key="1">
    <source>
        <dbReference type="EMBL" id="GEZ08937.1"/>
    </source>
</evidence>
<dbReference type="AlphaFoldDB" id="A0A699I5E2"/>
<dbReference type="EMBL" id="BKCJ010239686">
    <property type="protein sequence ID" value="GEZ08937.1"/>
    <property type="molecule type" value="Genomic_DNA"/>
</dbReference>
<protein>
    <submittedName>
        <fullName evidence="1">Uncharacterized protein</fullName>
    </submittedName>
</protein>
<proteinExistence type="predicted"/>
<organism evidence="1">
    <name type="scientific">Tanacetum cinerariifolium</name>
    <name type="common">Dalmatian daisy</name>
    <name type="synonym">Chrysanthemum cinerariifolium</name>
    <dbReference type="NCBI Taxonomy" id="118510"/>
    <lineage>
        <taxon>Eukaryota</taxon>
        <taxon>Viridiplantae</taxon>
        <taxon>Streptophyta</taxon>
        <taxon>Embryophyta</taxon>
        <taxon>Tracheophyta</taxon>
        <taxon>Spermatophyta</taxon>
        <taxon>Magnoliopsida</taxon>
        <taxon>eudicotyledons</taxon>
        <taxon>Gunneridae</taxon>
        <taxon>Pentapetalae</taxon>
        <taxon>asterids</taxon>
        <taxon>campanulids</taxon>
        <taxon>Asterales</taxon>
        <taxon>Asteraceae</taxon>
        <taxon>Asteroideae</taxon>
        <taxon>Anthemideae</taxon>
        <taxon>Anthemidinae</taxon>
        <taxon>Tanacetum</taxon>
    </lineage>
</organism>
<name>A0A699I5E2_TANCI</name>
<reference evidence="1" key="1">
    <citation type="journal article" date="2019" name="Sci. Rep.">
        <title>Draft genome of Tanacetum cinerariifolium, the natural source of mosquito coil.</title>
        <authorList>
            <person name="Yamashiro T."/>
            <person name="Shiraishi A."/>
            <person name="Satake H."/>
            <person name="Nakayama K."/>
        </authorList>
    </citation>
    <scope>NUCLEOTIDE SEQUENCE</scope>
</reference>
<comment type="caution">
    <text evidence="1">The sequence shown here is derived from an EMBL/GenBank/DDBJ whole genome shotgun (WGS) entry which is preliminary data.</text>
</comment>
<sequence>MLDLRDKARIHAIFHVGDGKSISACVWITLMDEWCKVNCKHIVWFSQCNLKQAVILWMAIQVVEGLVVVVFGVDGVTIMDELVGGGKWWCSGGVNGGVEFIGLPTDRVSLDEYMGVWFRSEVSKAVEVRSMGISFRTKLQEKTASRRLVIEHLEKVGATSGWLMRFNRDQEDDVSLLGLLDTFLHRMYELVCKREKDVRELDY</sequence>
<accession>A0A699I5E2</accession>
<gene>
    <name evidence="1" type="ORF">Tci_480910</name>
</gene>